<feature type="compositionally biased region" description="Acidic residues" evidence="7">
    <location>
        <begin position="200"/>
        <end position="211"/>
    </location>
</feature>
<evidence type="ECO:0000256" key="3">
    <source>
        <dbReference type="ARBA" id="ARBA00022517"/>
    </source>
</evidence>
<evidence type="ECO:0000313" key="9">
    <source>
        <dbReference type="Proteomes" id="UP000246740"/>
    </source>
</evidence>
<evidence type="ECO:0000256" key="2">
    <source>
        <dbReference type="ARBA" id="ARBA00007466"/>
    </source>
</evidence>
<comment type="similarity">
    <text evidence="2">Belongs to the NOP14 family.</text>
</comment>
<dbReference type="GO" id="GO:0032040">
    <property type="term" value="C:small-subunit processome"/>
    <property type="evidence" value="ECO:0007669"/>
    <property type="project" value="InterPro"/>
</dbReference>
<feature type="region of interest" description="Disordered" evidence="7">
    <location>
        <begin position="259"/>
        <end position="485"/>
    </location>
</feature>
<proteinExistence type="inferred from homology"/>
<dbReference type="AlphaFoldDB" id="A0A317XZT3"/>
<organism evidence="8 9">
    <name type="scientific">Testicularia cyperi</name>
    <dbReference type="NCBI Taxonomy" id="1882483"/>
    <lineage>
        <taxon>Eukaryota</taxon>
        <taxon>Fungi</taxon>
        <taxon>Dikarya</taxon>
        <taxon>Basidiomycota</taxon>
        <taxon>Ustilaginomycotina</taxon>
        <taxon>Ustilaginomycetes</taxon>
        <taxon>Ustilaginales</taxon>
        <taxon>Anthracoideaceae</taxon>
        <taxon>Testicularia</taxon>
    </lineage>
</organism>
<keyword evidence="4" id="KW-0698">rRNA processing</keyword>
<feature type="compositionally biased region" description="Basic and acidic residues" evidence="7">
    <location>
        <begin position="937"/>
        <end position="948"/>
    </location>
</feature>
<feature type="compositionally biased region" description="Basic and acidic residues" evidence="7">
    <location>
        <begin position="304"/>
        <end position="348"/>
    </location>
</feature>
<dbReference type="PANTHER" id="PTHR23183:SF0">
    <property type="entry name" value="NUCLEOLAR PROTEIN 14"/>
    <property type="match status" value="1"/>
</dbReference>
<dbReference type="PANTHER" id="PTHR23183">
    <property type="entry name" value="NOP14"/>
    <property type="match status" value="1"/>
</dbReference>
<reference evidence="8 9" key="1">
    <citation type="journal article" date="2018" name="Mol. Biol. Evol.">
        <title>Broad Genomic Sampling Reveals a Smut Pathogenic Ancestry of the Fungal Clade Ustilaginomycotina.</title>
        <authorList>
            <person name="Kijpornyongpan T."/>
            <person name="Mondo S.J."/>
            <person name="Barry K."/>
            <person name="Sandor L."/>
            <person name="Lee J."/>
            <person name="Lipzen A."/>
            <person name="Pangilinan J."/>
            <person name="LaButti K."/>
            <person name="Hainaut M."/>
            <person name="Henrissat B."/>
            <person name="Grigoriev I.V."/>
            <person name="Spatafora J.W."/>
            <person name="Aime M.C."/>
        </authorList>
    </citation>
    <scope>NUCLEOTIDE SEQUENCE [LARGE SCALE GENOMIC DNA]</scope>
    <source>
        <strain evidence="8 9">MCA 3645</strain>
    </source>
</reference>
<dbReference type="OrthoDB" id="441771at2759"/>
<dbReference type="GO" id="GO:0030490">
    <property type="term" value="P:maturation of SSU-rRNA"/>
    <property type="evidence" value="ECO:0007669"/>
    <property type="project" value="TreeGrafter"/>
</dbReference>
<keyword evidence="9" id="KW-1185">Reference proteome</keyword>
<feature type="compositionally biased region" description="Basic and acidic residues" evidence="7">
    <location>
        <begin position="37"/>
        <end position="46"/>
    </location>
</feature>
<evidence type="ECO:0000256" key="1">
    <source>
        <dbReference type="ARBA" id="ARBA00004604"/>
    </source>
</evidence>
<dbReference type="Pfam" id="PF04147">
    <property type="entry name" value="Nop14"/>
    <property type="match status" value="1"/>
</dbReference>
<evidence type="ECO:0000256" key="5">
    <source>
        <dbReference type="ARBA" id="ARBA00023242"/>
    </source>
</evidence>
<dbReference type="Proteomes" id="UP000246740">
    <property type="component" value="Unassembled WGS sequence"/>
</dbReference>
<gene>
    <name evidence="8" type="ORF">BCV70DRAFT_184142</name>
</gene>
<evidence type="ECO:0000313" key="8">
    <source>
        <dbReference type="EMBL" id="PWZ03313.1"/>
    </source>
</evidence>
<protein>
    <submittedName>
        <fullName evidence="8">Nop14-like protein</fullName>
    </submittedName>
</protein>
<evidence type="ECO:0000256" key="4">
    <source>
        <dbReference type="ARBA" id="ARBA00022552"/>
    </source>
</evidence>
<name>A0A317XZT3_9BASI</name>
<dbReference type="EMBL" id="KZ819188">
    <property type="protein sequence ID" value="PWZ03313.1"/>
    <property type="molecule type" value="Genomic_DNA"/>
</dbReference>
<evidence type="ECO:0000256" key="7">
    <source>
        <dbReference type="SAM" id="MobiDB-lite"/>
    </source>
</evidence>
<feature type="compositionally biased region" description="Acidic residues" evidence="7">
    <location>
        <begin position="412"/>
        <end position="450"/>
    </location>
</feature>
<keyword evidence="3" id="KW-0690">Ribosome biogenesis</keyword>
<dbReference type="InterPro" id="IPR007276">
    <property type="entry name" value="Nop14"/>
</dbReference>
<feature type="region of interest" description="Disordered" evidence="7">
    <location>
        <begin position="937"/>
        <end position="958"/>
    </location>
</feature>
<comment type="subcellular location">
    <subcellularLocation>
        <location evidence="1">Nucleus</location>
        <location evidence="1">Nucleolus</location>
    </subcellularLocation>
</comment>
<evidence type="ECO:0000256" key="6">
    <source>
        <dbReference type="ARBA" id="ARBA00024695"/>
    </source>
</evidence>
<feature type="region of interest" description="Disordered" evidence="7">
    <location>
        <begin position="173"/>
        <end position="220"/>
    </location>
</feature>
<keyword evidence="5" id="KW-0539">Nucleus</keyword>
<dbReference type="FunCoup" id="A0A317XZT3">
    <property type="interactions" value="589"/>
</dbReference>
<dbReference type="GO" id="GO:0030692">
    <property type="term" value="C:Noc4p-Nop14p complex"/>
    <property type="evidence" value="ECO:0007669"/>
    <property type="project" value="TreeGrafter"/>
</dbReference>
<dbReference type="InParanoid" id="A0A317XZT3"/>
<comment type="function">
    <text evidence="6">Involved in nucleolar processing of pre-18S ribosomal RNA. Has a role in the nuclear export of 40S pre-ribosomal subunit to the cytoplasm.</text>
</comment>
<accession>A0A317XZT3</accession>
<feature type="compositionally biased region" description="Acidic residues" evidence="7">
    <location>
        <begin position="349"/>
        <end position="359"/>
    </location>
</feature>
<dbReference type="STRING" id="1882483.A0A317XZT3"/>
<feature type="compositionally biased region" description="Low complexity" evidence="7">
    <location>
        <begin position="463"/>
        <end position="485"/>
    </location>
</feature>
<feature type="region of interest" description="Disordered" evidence="7">
    <location>
        <begin position="1"/>
        <end position="49"/>
    </location>
</feature>
<sequence length="958" mass="104900">MAKGGGGSQLKQLKSKLHSSGVSDRRQLSKNSRKRKGGQDEKDAAAARRNKINAIVSTLNPFDEKVTKPKHDVLGRKIKGAVGRPGAAKASGLAQRRATLLPEWEARNRTGSFVDRRFGEGDSSMTPEEKMLERYATEKQRRAAKGAAFNLNDDDDILTHYGQSLSGLDDLADIRLPEDDDEQGKSNTGRLTGQGHFGGFEDDENAADDGDESGKSKADVMRELIAKSKYHKLERQKIKDADDDLREQLDDELADIRGLLYEQPAVPPPNAAAEQDSGKSTKDATSAIGVSAEDKKPASSYDTFVRELAFERRAKPQDRLKSEAEMAAEEAQRLMRAEQARLKRMRGDSDDEGDDDDNEREGGSRRKRKKASGGSSSKRAAQADDLDDDFELDGMTAGEVYGLGAGLAESGAVDEDDEEEDEGDDEEDDFADLADAAEAEQIGEDEEEEQSGEHEKLTGSVPVAGTVSSSKKSASGSAAGTSASTSASKLPFTFTCPATHDELLSTLRRHKIEPKHIPTVVKRIRTLHHASLAEDNKYKLQAFIGVLIDHALHWAGQAQAEQTSTGQPQKLAWGIVNALIPHIFSLSQAYPLASAQHFVSKLALMQRNLSRGLAKGATDPEARTWPGLAELTLLRIAASVWPTSDRSHAVTTPMSLLMAQYLGHARIRSLQDVAAGLFLTSMVIANERDSKRLFPEALNFLFSATAVLAPFGKAEFEQVRATAEEFGIPTPDVDAAHTRQMRISSVDQAPVDTLTEAVDFPALLCAGKGSDDDDAHKATLLSLSLRLTSEFSKLYAGSTSFVEQFTPFEVLVRGVAGTGVDGASPVATSLSKQIRLASSSRRYLRLQAHRAIPIATHVPKFDQQGFNPDRKGVLDPDHERVQLQKMKALIKKERKGAIRELRKDNQFLATVRNEQRQQDDASYKRKIDKIMATLQDERSEQKQLERMKANIKRRAGKK</sequence>
<feature type="compositionally biased region" description="Basic residues" evidence="7">
    <location>
        <begin position="949"/>
        <end position="958"/>
    </location>
</feature>